<dbReference type="GO" id="GO:0003677">
    <property type="term" value="F:DNA binding"/>
    <property type="evidence" value="ECO:0007669"/>
    <property type="project" value="InterPro"/>
</dbReference>
<dbReference type="InterPro" id="IPR036953">
    <property type="entry name" value="GreA/GreB_C_sf"/>
</dbReference>
<keyword evidence="2" id="KW-0251">Elongation factor</keyword>
<dbReference type="GO" id="GO:0003746">
    <property type="term" value="F:translation elongation factor activity"/>
    <property type="evidence" value="ECO:0007669"/>
    <property type="project" value="UniProtKB-KW"/>
</dbReference>
<name>A0A290QEG6_9BACT</name>
<sequence>MDKSLLRQAIVAKLTAELDTLTRAALMAREEATSEESKAEGKYDTRGQEAAYLAEGQARLALELQETITTYQALSLREFSPGETIDVGAIVTLKARGKSSAYFLGPRSGGLDFEIDGRALVIVTPQSPLGRQLPGRHVGDTVELPGRGGPVPHQIASIE</sequence>
<feature type="region of interest" description="Disordered" evidence="1">
    <location>
        <begin position="131"/>
        <end position="159"/>
    </location>
</feature>
<keyword evidence="2" id="KW-0648">Protein biosynthesis</keyword>
<reference evidence="2 3" key="1">
    <citation type="submission" date="2017-09" db="EMBL/GenBank/DDBJ databases">
        <title>Complete genome sequence of Verrucomicrobial strain HZ-65, isolated from freshwater.</title>
        <authorList>
            <person name="Choi A."/>
        </authorList>
    </citation>
    <scope>NUCLEOTIDE SEQUENCE [LARGE SCALE GENOMIC DNA]</scope>
    <source>
        <strain evidence="2 3">HZ-65</strain>
    </source>
</reference>
<evidence type="ECO:0000256" key="1">
    <source>
        <dbReference type="SAM" id="MobiDB-lite"/>
    </source>
</evidence>
<dbReference type="Gene3D" id="3.10.50.30">
    <property type="entry name" value="Transcription elongation factor, GreA/GreB, C-terminal domain"/>
    <property type="match status" value="1"/>
</dbReference>
<dbReference type="EMBL" id="CP023344">
    <property type="protein sequence ID" value="ATC65620.1"/>
    <property type="molecule type" value="Genomic_DNA"/>
</dbReference>
<evidence type="ECO:0000313" key="2">
    <source>
        <dbReference type="EMBL" id="ATC65620.1"/>
    </source>
</evidence>
<dbReference type="RefSeq" id="WP_096057249.1">
    <property type="nucleotide sequence ID" value="NZ_CP023344.1"/>
</dbReference>
<dbReference type="KEGG" id="vbh:CMV30_17645"/>
<protein>
    <submittedName>
        <fullName evidence="2">Transcription elongation factor</fullName>
    </submittedName>
</protein>
<gene>
    <name evidence="2" type="ORF">CMV30_17645</name>
</gene>
<dbReference type="AlphaFoldDB" id="A0A290QEG6"/>
<keyword evidence="3" id="KW-1185">Reference proteome</keyword>
<dbReference type="OrthoDB" id="5293337at2"/>
<organism evidence="2 3">
    <name type="scientific">Nibricoccus aquaticus</name>
    <dbReference type="NCBI Taxonomy" id="2576891"/>
    <lineage>
        <taxon>Bacteria</taxon>
        <taxon>Pseudomonadati</taxon>
        <taxon>Verrucomicrobiota</taxon>
        <taxon>Opitutia</taxon>
        <taxon>Opitutales</taxon>
        <taxon>Opitutaceae</taxon>
        <taxon>Nibricoccus</taxon>
    </lineage>
</organism>
<dbReference type="SUPFAM" id="SSF54534">
    <property type="entry name" value="FKBP-like"/>
    <property type="match status" value="1"/>
</dbReference>
<dbReference type="GO" id="GO:0032784">
    <property type="term" value="P:regulation of DNA-templated transcription elongation"/>
    <property type="evidence" value="ECO:0007669"/>
    <property type="project" value="InterPro"/>
</dbReference>
<dbReference type="Proteomes" id="UP000217265">
    <property type="component" value="Chromosome"/>
</dbReference>
<accession>A0A290QEG6</accession>
<evidence type="ECO:0000313" key="3">
    <source>
        <dbReference type="Proteomes" id="UP000217265"/>
    </source>
</evidence>
<proteinExistence type="predicted"/>